<reference evidence="1 2" key="1">
    <citation type="journal article" date="2011" name="Int. J. Syst. Evol. Microbiol.">
        <title>Description of Undibacterium oligocarboniphilum sp. nov., isolated from purified water, and Undibacterium pigrum strain CCUG 49012 as the type strain of Undibacterium parvum sp. nov., and emended descriptions of the genus Undibacterium and the species Undibacterium pigrum.</title>
        <authorList>
            <person name="Eder W."/>
            <person name="Wanner G."/>
            <person name="Ludwig W."/>
            <person name="Busse H.J."/>
            <person name="Ziemke-Kageler F."/>
            <person name="Lang E."/>
        </authorList>
    </citation>
    <scope>NUCLEOTIDE SEQUENCE [LARGE SCALE GENOMIC DNA]</scope>
    <source>
        <strain evidence="1 2">DSM 23061</strain>
    </source>
</reference>
<dbReference type="RefSeq" id="WP_126129524.1">
    <property type="nucleotide sequence ID" value="NZ_CP034464.1"/>
</dbReference>
<evidence type="ECO:0008006" key="3">
    <source>
        <dbReference type="Google" id="ProtNLM"/>
    </source>
</evidence>
<proteinExistence type="predicted"/>
<sequence length="239" mass="26443">MNSYQSLTSAILNEAGLNCHAVFDIALLPLAVREVLFERCPQAQEYRQLLLIGHAGTQFWTALQAAKQSELSLSDAHPVDDFTVAKVREFMRAELADVGDGAYQIVYPGAYTISLQELGKLAGWHHASPFMVGVNSEYGPWFAYRAVVLANSDFPVSAAVISDTPCATCSEHACISNCPPKALEGGEFRLLKCLQYRQQENSLCKDTCLARLSCPVGSAHRYTEQQMNYHYGQSMRLIK</sequence>
<protein>
    <recommendedName>
        <fullName evidence="3">4Fe-4S ferredoxin-type domain-containing protein</fullName>
    </recommendedName>
</protein>
<evidence type="ECO:0000313" key="1">
    <source>
        <dbReference type="EMBL" id="AZP14163.1"/>
    </source>
</evidence>
<dbReference type="EMBL" id="CP034464">
    <property type="protein sequence ID" value="AZP14163.1"/>
    <property type="molecule type" value="Genomic_DNA"/>
</dbReference>
<organism evidence="1 2">
    <name type="scientific">Undibacterium parvum</name>
    <dbReference type="NCBI Taxonomy" id="401471"/>
    <lineage>
        <taxon>Bacteria</taxon>
        <taxon>Pseudomonadati</taxon>
        <taxon>Pseudomonadota</taxon>
        <taxon>Betaproteobacteria</taxon>
        <taxon>Burkholderiales</taxon>
        <taxon>Oxalobacteraceae</taxon>
        <taxon>Undibacterium</taxon>
    </lineage>
</organism>
<accession>A0A3S9HPW2</accession>
<name>A0A3S9HPW2_9BURK</name>
<dbReference type="OrthoDB" id="6195205at2"/>
<evidence type="ECO:0000313" key="2">
    <source>
        <dbReference type="Proteomes" id="UP000275663"/>
    </source>
</evidence>
<dbReference type="Proteomes" id="UP000275663">
    <property type="component" value="Chromosome"/>
</dbReference>
<gene>
    <name evidence="1" type="ORF">EJN92_20470</name>
</gene>
<dbReference type="AlphaFoldDB" id="A0A3S9HPW2"/>
<keyword evidence="2" id="KW-1185">Reference proteome</keyword>
<dbReference type="KEGG" id="upv:EJN92_20470"/>